<dbReference type="InterPro" id="IPR028236">
    <property type="entry name" value="CPLANE1"/>
</dbReference>
<dbReference type="GO" id="GO:0060271">
    <property type="term" value="P:cilium assembly"/>
    <property type="evidence" value="ECO:0007669"/>
    <property type="project" value="TreeGrafter"/>
</dbReference>
<evidence type="ECO:0000313" key="2">
    <source>
        <dbReference type="EMBL" id="KAG7498682.1"/>
    </source>
</evidence>
<name>A0AAV6R061_SOLSE</name>
<protein>
    <submittedName>
        <fullName evidence="2">Cilioproteinsis and planar polarity effector 1 isoform X1</fullName>
    </submittedName>
</protein>
<feature type="compositionally biased region" description="Polar residues" evidence="1">
    <location>
        <begin position="3003"/>
        <end position="3023"/>
    </location>
</feature>
<dbReference type="EMBL" id="JAGKHQ010000014">
    <property type="protein sequence ID" value="KAG7498682.1"/>
    <property type="molecule type" value="Genomic_DNA"/>
</dbReference>
<feature type="region of interest" description="Disordered" evidence="1">
    <location>
        <begin position="2544"/>
        <end position="2568"/>
    </location>
</feature>
<feature type="compositionally biased region" description="Low complexity" evidence="1">
    <location>
        <begin position="1909"/>
        <end position="1920"/>
    </location>
</feature>
<feature type="compositionally biased region" description="Polar residues" evidence="1">
    <location>
        <begin position="2544"/>
        <end position="2555"/>
    </location>
</feature>
<evidence type="ECO:0000313" key="3">
    <source>
        <dbReference type="Proteomes" id="UP000693946"/>
    </source>
</evidence>
<feature type="region of interest" description="Disordered" evidence="1">
    <location>
        <begin position="2239"/>
        <end position="2258"/>
    </location>
</feature>
<feature type="region of interest" description="Disordered" evidence="1">
    <location>
        <begin position="1992"/>
        <end position="2032"/>
    </location>
</feature>
<evidence type="ECO:0000256" key="1">
    <source>
        <dbReference type="SAM" id="MobiDB-lite"/>
    </source>
</evidence>
<dbReference type="PANTHER" id="PTHR14492">
    <property type="entry name" value="JBTS17"/>
    <property type="match status" value="1"/>
</dbReference>
<gene>
    <name evidence="2" type="ORF">JOB18_017384</name>
</gene>
<comment type="caution">
    <text evidence="2">The sequence shown here is derived from an EMBL/GenBank/DDBJ whole genome shotgun (WGS) entry which is preliminary data.</text>
</comment>
<feature type="region of interest" description="Disordered" evidence="1">
    <location>
        <begin position="1882"/>
        <end position="1920"/>
    </location>
</feature>
<reference evidence="2 3" key="1">
    <citation type="journal article" date="2021" name="Sci. Rep.">
        <title>Chromosome anchoring in Senegalese sole (Solea senegalensis) reveals sex-associated markers and genome rearrangements in flatfish.</title>
        <authorList>
            <person name="Guerrero-Cozar I."/>
            <person name="Gomez-Garrido J."/>
            <person name="Berbel C."/>
            <person name="Martinez-Blanch J.F."/>
            <person name="Alioto T."/>
            <person name="Claros M.G."/>
            <person name="Gagnaire P.A."/>
            <person name="Manchado M."/>
        </authorList>
    </citation>
    <scope>NUCLEOTIDE SEQUENCE [LARGE SCALE GENOMIC DNA]</scope>
    <source>
        <strain evidence="2">Sse05_10M</strain>
    </source>
</reference>
<dbReference type="Proteomes" id="UP000693946">
    <property type="component" value="Linkage Group LG21"/>
</dbReference>
<feature type="region of interest" description="Disordered" evidence="1">
    <location>
        <begin position="2398"/>
        <end position="2446"/>
    </location>
</feature>
<keyword evidence="3" id="KW-1185">Reference proteome</keyword>
<dbReference type="Pfam" id="PF15392">
    <property type="entry name" value="Joubert"/>
    <property type="match status" value="1"/>
</dbReference>
<feature type="compositionally biased region" description="Basic and acidic residues" evidence="1">
    <location>
        <begin position="3050"/>
        <end position="3064"/>
    </location>
</feature>
<sequence length="3193" mass="354656">MELKLDVVLSSSIKRKKPWPRFCWLGQEKESVFLLDDKRVSEINMVSGRTKKRTPKLHPLLNNVLTMTSSQCGTWLCGVLVSGELFLWNRDRDLLKTAAAAPEVLQVITAAQGNSTRLSLQVSGDGMHVLLVAITGHVFLWECMDARDLSGVRDGTVNGCWAQMKPLEDTILPSPHDKEASLHTIFVKTEAIGDVCLSALVFMSGEKLIISCLKIQWEERNMRVGSVEYSVQWVTKTYPLTHLTTPCQPVKSRGALVAAFSPDGQLLAIVLNQRRPTATQVLYVSTQNFVSVSSGLGGCGIKTMEIPSRYIRSYWVGSVSWSPNSLFLACVLKRGSLLMLARLGGLLTLTSSGCNVDFGPAQFLPLHPLVTYWPPVSAGKGEASLSSSSLSMRDVLRQRYSVTWHPRLLYLIVSDGYMATVMKVLDKPSPSMMLKMLLKDTVKDLEKMSQMLDQSQAHVRAWLESVSCLTLDSSLEPLNPIVTCGPNTADFSAATDGSTLPLFLQDLGTLGGTTGLLEKVQSFLDDDSDLDGPPAGSHIEDGGRLEFASMVDTLHAQDTRTDTGLFTGQDLEDDFVEGERRMPLLRRELGKIQSRLLTAWAFSMSLGSAVEHRAHLLKHTVFYVVRFAALLHLIPSKTNTSVSTRLLHLIKALLSFLPWDNTHSDGTRCLGLVVELSKRLVHLLMTPHPTSYQSGHYQLSSQSLSTILHILQLVSNSLDNAYSLQQRTIWSSAEKESLSQPSDVHHVPMLRDEKEKKLTSLNNGQPIPQRPSSRLFGVWQSVYKVTQQYLEELNRYEGSDGWEEEQEQLSFIMSQMQMALQATGERLEEGPALLSYPGEHLYLCGLYPKSADAWRAQICEESNKMCDRRVFQEQRVGLALLYSLLSQYHLREAQELGDHMARLILHRSGHQKDNITADSFPYSWLPIDLHNETACAVVQSLGRFMASYFANQPLHILPPHNVAVLPPLHLPHAPDVGRLIPLCQEEVATAIRRQHLSEVWTVDYALDLLLLGGLLPEAVWLAYNLGDWKTAVSLSLAYTSYRTDRLEFARLTRRELLLPTAWKAENIFQAELKCLLGNKPDHKEHRDKDDDKSFTDLLEGEDWDLLLVSIQEILKASVMAGVNVMSSPLSSLLDTAKDLCSCLPMLVPNGLYLPSPPLYCPQPSPNTQDPIGTMGHFAEVAARHKVSGVLQRLLLLLRSARCCHPAAQWYITNLRRAKHILYKIKKKYPYPAAPKEEKALPEGLMKFVTRRGFFRHGPNKDGHLDPDTIQTIICFRELCGLCWMLHVRDQLSISSRKYQASRHLGRDEQLPDDSDVRSGCVKALGWARRFLPFSRFLNAEEILQDILLSLVSELPPIPLVADTLVQAFPEEEESVKVPLREKYNTLLQRLRQCNVPEGEKTEANESMMKLIQDKYRQRRKHLGRLRRHLAPPELHLWEKEEEEEERGSKHGMAVLRQLSLGTSLSTSTLTDCCFPPLCSDGDIAENTSKAVSPEQHCQFKTRAKKRHKVKDREYAVKIKSAIQEESHPEDTKGNDKSSLPVVGTWEFELEDEEYLNFLELFLSYELEKGSADGGDPGSELPLLKSFSSQLRKRELHSLTFDVLTTVHRRQRDRQHLGRKHWSSDPPVFRAGCCYKPIKPDTTPEPQTSSIWSEALISRASLSVSSFSGPRTGRQKGLFGLRKQNSVPLAQRLKGGPNASPIKSAFPIGQSPENLIFGSPTSMEAVIELQQVLDPKLEAQFPELGRLLEWMVRWADRRVLLGHHGKKMKERGGGVTGTADEGVVIRVKASAPAVLTSLSLLEWRYTALQGTGQSSDNIHVPETQWPVAPMLLPEVDMKVERESSIDTGYPGSTNTPITGLDQNLQGELSIGSCADEPKKVTRHRIPLPDDQDQLTSPNDLDVTPEKEGKSSGSGSEGVEASSSILHENISENTCTPDESLKLEDLAVSENADDLFTSDSLNLQAPPHSEPQVLPSVHPEALVHAVVPDSLGALLPNTPADPPSLQPHNPMAAAPSTLSTAPTQQPSTQSPNMRQQLGDDLFRLVQNINYVSMMEVLAASFSNLQLAQQNSLAQSNINSSQPHVPSSYVTSVFPQPNALPVQPSFSVAPQTQTSVPTSMTQCQRQITSNRASTSGGAGVNYQGMFPLSVHVESPEIQVTQSKTLIPSSQGLLATSDISQTISSAPVPLPSDSSLQNDTAPPVVGLKLQLQCHPLPNHSAPHYPPAQEPRMLHVANPATLESHQPELRHNPQATSKRAEEEKRIGPFVLRRQLSLNNPHDPAPTNSHSQGQELTLLPPATQAHTPALTQGLQLLHIQPVAQSDVMFPKLPTPFSSTPSPVFAAPVRETPLLKLSYIESGPKMFLPTAAPRTQMTRLITLDELKSSVTTRPNADEAQMQLLRVDPPPESTRAAASSPGFTSSKRQRRREERVDRERKTEVTFRPNESIIPPEKECLQSTDEPVNHENEEEPALAVAENIAPAHNFVFPLGSFDSVLSDQKLLDKPLPTSAELHAFAATCKKPPESQDAFTNTDSGCPPTLVDKSVSTSVTFSSPNSQTSHNEHLIQDTKEKRKEPETILERATHDLHGHQFLSVVDLEDKTLHQDLALCLSPKAPDVPSVHCSTTSAQIHVPATSAVRSSAAAPQPSIRITEKHVTIHPDILEDSQTPSHNESSTDPERVTFLEGSDPFDSEVCRAIKSLSHRTLRASSSPPSVWFSARMSEMDAQLAALQKIADYLENDFSNSRMLVNTIENLTPVLSPDAKSTKAVKKTVTLSVPHAAWMPQSVTLFEPNGREEEEESKDDRLVFHGDSHALEEKPSFYCSTPYGHRAGPCYLHSPPTKEMKNHLTDTSGISNAWEDETLGQTGLSDTAEILDELVKEGYLSPTDLDWSRVHQQQSSVASQKSVCPDEDRRELRIWMRRKQRERLAAYQKHRENLRERERKPFSAFGKMKSANRNEATVWRSRLEKKRFMLLEQHKQRTNEACALISSVPTTPPVLRTLSQPLPVWSTTQPTSTPLFGSTYSTSTIEKRSFKPQSEQTRSLLHGTAEVQGRPSDDPSRKLELHNPDRTSQVTRHGTLTDAKSRTNQPPASQTEERHVRVKTHFNKRPLGGASKGRGIQKVQARMEDGGEGMLLEPNSETSESNRALARLLNVHEDGARAGVSGMEWLDNLSESASSSLSKIDWAAIERMVAAVDD</sequence>
<feature type="compositionally biased region" description="Low complexity" evidence="1">
    <location>
        <begin position="2010"/>
        <end position="2021"/>
    </location>
</feature>
<accession>A0AAV6R061</accession>
<organism evidence="2 3">
    <name type="scientific">Solea senegalensis</name>
    <name type="common">Senegalese sole</name>
    <dbReference type="NCBI Taxonomy" id="28829"/>
    <lineage>
        <taxon>Eukaryota</taxon>
        <taxon>Metazoa</taxon>
        <taxon>Chordata</taxon>
        <taxon>Craniata</taxon>
        <taxon>Vertebrata</taxon>
        <taxon>Euteleostomi</taxon>
        <taxon>Actinopterygii</taxon>
        <taxon>Neopterygii</taxon>
        <taxon>Teleostei</taxon>
        <taxon>Neoteleostei</taxon>
        <taxon>Acanthomorphata</taxon>
        <taxon>Carangaria</taxon>
        <taxon>Pleuronectiformes</taxon>
        <taxon>Pleuronectoidei</taxon>
        <taxon>Soleidae</taxon>
        <taxon>Solea</taxon>
    </lineage>
</organism>
<dbReference type="GO" id="GO:0035869">
    <property type="term" value="C:ciliary transition zone"/>
    <property type="evidence" value="ECO:0007669"/>
    <property type="project" value="TreeGrafter"/>
</dbReference>
<feature type="compositionally biased region" description="Polar residues" evidence="1">
    <location>
        <begin position="2022"/>
        <end position="2032"/>
    </location>
</feature>
<dbReference type="PANTHER" id="PTHR14492:SF4">
    <property type="entry name" value="CILIOGENESIS AND PLANAR POLARITY EFFECTOR 1"/>
    <property type="match status" value="1"/>
</dbReference>
<feature type="region of interest" description="Disordered" evidence="1">
    <location>
        <begin position="3003"/>
        <end position="3095"/>
    </location>
</feature>
<feature type="compositionally biased region" description="Basic and acidic residues" evidence="1">
    <location>
        <begin position="2423"/>
        <end position="2436"/>
    </location>
</feature>
<feature type="compositionally biased region" description="Basic and acidic residues" evidence="1">
    <location>
        <begin position="2556"/>
        <end position="2568"/>
    </location>
</feature>
<proteinExistence type="predicted"/>